<keyword evidence="8" id="KW-0406">Ion transport</keyword>
<dbReference type="SUPFAM" id="SSF81296">
    <property type="entry name" value="E set domains"/>
    <property type="match status" value="1"/>
</dbReference>
<dbReference type="GO" id="GO:0034765">
    <property type="term" value="P:regulation of monoatomic ion transmembrane transport"/>
    <property type="evidence" value="ECO:0007669"/>
    <property type="project" value="TreeGrafter"/>
</dbReference>
<dbReference type="GO" id="GO:0005886">
    <property type="term" value="C:plasma membrane"/>
    <property type="evidence" value="ECO:0007669"/>
    <property type="project" value="TreeGrafter"/>
</dbReference>
<evidence type="ECO:0000256" key="2">
    <source>
        <dbReference type="ARBA" id="ARBA00022448"/>
    </source>
</evidence>
<evidence type="ECO:0000256" key="8">
    <source>
        <dbReference type="ARBA" id="ARBA00023065"/>
    </source>
</evidence>
<dbReference type="Pfam" id="PF07885">
    <property type="entry name" value="Ion_trans_2"/>
    <property type="match status" value="1"/>
</dbReference>
<keyword evidence="4 12" id="KW-0812">Transmembrane</keyword>
<evidence type="ECO:0000256" key="6">
    <source>
        <dbReference type="ARBA" id="ARBA00022958"/>
    </source>
</evidence>
<comment type="subcellular location">
    <subcellularLocation>
        <location evidence="1">Membrane</location>
        <topology evidence="1">Multi-pass membrane protein</topology>
    </subcellularLocation>
</comment>
<evidence type="ECO:0000256" key="1">
    <source>
        <dbReference type="ARBA" id="ARBA00004141"/>
    </source>
</evidence>
<dbReference type="Proteomes" id="UP001164653">
    <property type="component" value="Chromosome"/>
</dbReference>
<protein>
    <submittedName>
        <fullName evidence="15">Ion channel</fullName>
    </submittedName>
</protein>
<organism evidence="15 16">
    <name type="scientific">Dyadobacter pollutisoli</name>
    <dbReference type="NCBI Taxonomy" id="2910158"/>
    <lineage>
        <taxon>Bacteria</taxon>
        <taxon>Pseudomonadati</taxon>
        <taxon>Bacteroidota</taxon>
        <taxon>Cytophagia</taxon>
        <taxon>Cytophagales</taxon>
        <taxon>Spirosomataceae</taxon>
        <taxon>Dyadobacter</taxon>
    </lineage>
</organism>
<dbReference type="PRINTS" id="PR01320">
    <property type="entry name" value="KIRCHANNEL"/>
</dbReference>
<keyword evidence="9 12" id="KW-0472">Membrane</keyword>
<evidence type="ECO:0000256" key="12">
    <source>
        <dbReference type="SAM" id="Phobius"/>
    </source>
</evidence>
<dbReference type="KEGG" id="dpf:ON006_19375"/>
<name>A0A9E8N505_9BACT</name>
<evidence type="ECO:0000256" key="7">
    <source>
        <dbReference type="ARBA" id="ARBA00022989"/>
    </source>
</evidence>
<dbReference type="RefSeq" id="WP_244821024.1">
    <property type="nucleotide sequence ID" value="NZ_CP112998.1"/>
</dbReference>
<dbReference type="AlphaFoldDB" id="A0A9E8N505"/>
<dbReference type="Pfam" id="PF17655">
    <property type="entry name" value="IRK_C"/>
    <property type="match status" value="1"/>
</dbReference>
<keyword evidence="7 12" id="KW-1133">Transmembrane helix</keyword>
<evidence type="ECO:0000256" key="3">
    <source>
        <dbReference type="ARBA" id="ARBA00022538"/>
    </source>
</evidence>
<dbReference type="EMBL" id="CP112998">
    <property type="protein sequence ID" value="WAC09910.1"/>
    <property type="molecule type" value="Genomic_DNA"/>
</dbReference>
<evidence type="ECO:0000256" key="9">
    <source>
        <dbReference type="ARBA" id="ARBA00023136"/>
    </source>
</evidence>
<dbReference type="PANTHER" id="PTHR11767">
    <property type="entry name" value="INWARD RECTIFIER POTASSIUM CHANNEL"/>
    <property type="match status" value="1"/>
</dbReference>
<dbReference type="InterPro" id="IPR013099">
    <property type="entry name" value="K_chnl_dom"/>
</dbReference>
<keyword evidence="10" id="KW-0407">Ion channel</keyword>
<keyword evidence="3" id="KW-0633">Potassium transport</keyword>
<sequence length="321" mass="36059">MTNQSPKAPQSNAIDNTGFSPNSSAEGGRLTNKDGRINLRKSGVPLYERVSIYHSLLHMNHVVFTLTVFAIYTCLNLSFAAFYYLIGIDHLNGTHAEGDFIQDFLQAFFFSSQTLTTVGYGHISPVGFVTNVVASLESFIGIMSFALVTGMFYARFSRPKAYIRFSPSLLVAPFKGGRALMLRLATYKNNHLTDADAQVTLAVHVEEDGKTVTKFYPLPLEINHINSLALSWTIVHPLDDKSPLRDYTEQDFIDCKIELMITIKAFDDHFSNTVQQRTSYTQDELVYGAKFIPMYARSDDGNYTNLMLEKINLYEKVVLPA</sequence>
<dbReference type="Gene3D" id="2.60.40.1400">
    <property type="entry name" value="G protein-activated inward rectifier potassium channel 1"/>
    <property type="match status" value="1"/>
</dbReference>
<feature type="region of interest" description="Disordered" evidence="11">
    <location>
        <begin position="1"/>
        <end position="36"/>
    </location>
</feature>
<feature type="domain" description="Inward rectifier potassium channel C-terminal" evidence="14">
    <location>
        <begin position="163"/>
        <end position="304"/>
    </location>
</feature>
<dbReference type="InterPro" id="IPR041647">
    <property type="entry name" value="IRK_C"/>
</dbReference>
<evidence type="ECO:0000256" key="10">
    <source>
        <dbReference type="ARBA" id="ARBA00023303"/>
    </source>
</evidence>
<keyword evidence="16" id="KW-1185">Reference proteome</keyword>
<dbReference type="InterPro" id="IPR014756">
    <property type="entry name" value="Ig_E-set"/>
</dbReference>
<evidence type="ECO:0000256" key="5">
    <source>
        <dbReference type="ARBA" id="ARBA00022882"/>
    </source>
</evidence>
<reference evidence="15" key="1">
    <citation type="submission" date="2022-11" db="EMBL/GenBank/DDBJ databases">
        <title>Dyadobacter pollutisoli sp. nov., isolated from plastic dumped soil.</title>
        <authorList>
            <person name="Kim J.M."/>
            <person name="Kim K.R."/>
            <person name="Lee J.K."/>
            <person name="Hao L."/>
            <person name="Jeon C.O."/>
        </authorList>
    </citation>
    <scope>NUCLEOTIDE SEQUENCE</scope>
    <source>
        <strain evidence="15">U1</strain>
    </source>
</reference>
<dbReference type="InterPro" id="IPR016449">
    <property type="entry name" value="K_chnl_inward-rec_Kir"/>
</dbReference>
<keyword evidence="5" id="KW-0851">Voltage-gated channel</keyword>
<gene>
    <name evidence="15" type="ORF">ON006_19375</name>
</gene>
<dbReference type="SUPFAM" id="SSF81324">
    <property type="entry name" value="Voltage-gated potassium channels"/>
    <property type="match status" value="1"/>
</dbReference>
<evidence type="ECO:0000256" key="11">
    <source>
        <dbReference type="SAM" id="MobiDB-lite"/>
    </source>
</evidence>
<evidence type="ECO:0000259" key="13">
    <source>
        <dbReference type="Pfam" id="PF07885"/>
    </source>
</evidence>
<keyword evidence="6" id="KW-0630">Potassium</keyword>
<proteinExistence type="predicted"/>
<evidence type="ECO:0000313" key="16">
    <source>
        <dbReference type="Proteomes" id="UP001164653"/>
    </source>
</evidence>
<dbReference type="InterPro" id="IPR013518">
    <property type="entry name" value="K_chnl_inward-rec_Kir_cyto"/>
</dbReference>
<feature type="transmembrane region" description="Helical" evidence="12">
    <location>
        <begin position="62"/>
        <end position="86"/>
    </location>
</feature>
<dbReference type="GO" id="GO:0034702">
    <property type="term" value="C:monoatomic ion channel complex"/>
    <property type="evidence" value="ECO:0007669"/>
    <property type="project" value="UniProtKB-KW"/>
</dbReference>
<evidence type="ECO:0000256" key="4">
    <source>
        <dbReference type="ARBA" id="ARBA00022692"/>
    </source>
</evidence>
<feature type="compositionally biased region" description="Polar residues" evidence="11">
    <location>
        <begin position="1"/>
        <end position="25"/>
    </location>
</feature>
<evidence type="ECO:0000259" key="14">
    <source>
        <dbReference type="Pfam" id="PF17655"/>
    </source>
</evidence>
<dbReference type="GO" id="GO:0005242">
    <property type="term" value="F:inward rectifier potassium channel activity"/>
    <property type="evidence" value="ECO:0007669"/>
    <property type="project" value="InterPro"/>
</dbReference>
<accession>A0A9E8N505</accession>
<feature type="transmembrane region" description="Helical" evidence="12">
    <location>
        <begin position="132"/>
        <end position="154"/>
    </location>
</feature>
<dbReference type="GO" id="GO:1990573">
    <property type="term" value="P:potassium ion import across plasma membrane"/>
    <property type="evidence" value="ECO:0007669"/>
    <property type="project" value="TreeGrafter"/>
</dbReference>
<evidence type="ECO:0000313" key="15">
    <source>
        <dbReference type="EMBL" id="WAC09910.1"/>
    </source>
</evidence>
<keyword evidence="2" id="KW-0813">Transport</keyword>
<dbReference type="PANTHER" id="PTHR11767:SF102">
    <property type="entry name" value="INWARDLY RECTIFYING POTASSIUM CHANNEL 1, ISOFORM F"/>
    <property type="match status" value="1"/>
</dbReference>
<feature type="domain" description="Potassium channel" evidence="13">
    <location>
        <begin position="73"/>
        <end position="154"/>
    </location>
</feature>
<dbReference type="Gene3D" id="1.10.287.70">
    <property type="match status" value="1"/>
</dbReference>